<dbReference type="InterPro" id="IPR027417">
    <property type="entry name" value="P-loop_NTPase"/>
</dbReference>
<name>A0A1R2C2L5_9CILI</name>
<evidence type="ECO:0000259" key="4">
    <source>
        <dbReference type="PROSITE" id="PS51192"/>
    </source>
</evidence>
<feature type="domain" description="Helicase ATP-binding" evidence="4">
    <location>
        <begin position="195"/>
        <end position="351"/>
    </location>
</feature>
<dbReference type="InterPro" id="IPR000330">
    <property type="entry name" value="SNF2_N"/>
</dbReference>
<dbReference type="EMBL" id="MPUH01000311">
    <property type="protein sequence ID" value="OMJ83221.1"/>
    <property type="molecule type" value="Genomic_DNA"/>
</dbReference>
<keyword evidence="3" id="KW-1133">Transmembrane helix</keyword>
<keyword evidence="3" id="KW-0812">Transmembrane</keyword>
<dbReference type="SMART" id="SM00487">
    <property type="entry name" value="DEXDc"/>
    <property type="match status" value="1"/>
</dbReference>
<feature type="domain" description="Helicase C-terminal" evidence="5">
    <location>
        <begin position="466"/>
        <end position="619"/>
    </location>
</feature>
<evidence type="ECO:0000256" key="1">
    <source>
        <dbReference type="ARBA" id="ARBA00022801"/>
    </source>
</evidence>
<feature type="transmembrane region" description="Helical" evidence="3">
    <location>
        <begin position="529"/>
        <end position="551"/>
    </location>
</feature>
<dbReference type="GO" id="GO:0005524">
    <property type="term" value="F:ATP binding"/>
    <property type="evidence" value="ECO:0007669"/>
    <property type="project" value="InterPro"/>
</dbReference>
<dbReference type="Pfam" id="PF00176">
    <property type="entry name" value="SNF2-rel_dom"/>
    <property type="match status" value="1"/>
</dbReference>
<reference evidence="6 7" key="1">
    <citation type="submission" date="2016-11" db="EMBL/GenBank/DDBJ databases">
        <title>The macronuclear genome of Stentor coeruleus: a giant cell with tiny introns.</title>
        <authorList>
            <person name="Slabodnick M."/>
            <person name="Ruby J.G."/>
            <person name="Reiff S.B."/>
            <person name="Swart E.C."/>
            <person name="Gosai S."/>
            <person name="Prabakaran S."/>
            <person name="Witkowska E."/>
            <person name="Larue G.E."/>
            <person name="Fisher S."/>
            <person name="Freeman R.M."/>
            <person name="Gunawardena J."/>
            <person name="Chu W."/>
            <person name="Stover N.A."/>
            <person name="Gregory B.D."/>
            <person name="Nowacki M."/>
            <person name="Derisi J."/>
            <person name="Roy S.W."/>
            <person name="Marshall W.F."/>
            <person name="Sood P."/>
        </authorList>
    </citation>
    <scope>NUCLEOTIDE SEQUENCE [LARGE SCALE GENOMIC DNA]</scope>
    <source>
        <strain evidence="6">WM001</strain>
    </source>
</reference>
<feature type="region of interest" description="Disordered" evidence="2">
    <location>
        <begin position="1"/>
        <end position="29"/>
    </location>
</feature>
<keyword evidence="3" id="KW-0472">Membrane</keyword>
<protein>
    <recommendedName>
        <fullName evidence="8">SWI/SNF-related matrix-associated actin-dependent regulator of chromatin subfamily A-like protein 1</fullName>
    </recommendedName>
</protein>
<evidence type="ECO:0000259" key="5">
    <source>
        <dbReference type="PROSITE" id="PS51194"/>
    </source>
</evidence>
<dbReference type="Gene3D" id="3.40.50.10810">
    <property type="entry name" value="Tandem AAA-ATPase domain"/>
    <property type="match status" value="1"/>
</dbReference>
<keyword evidence="7" id="KW-1185">Reference proteome</keyword>
<sequence length="646" mass="74152">MEDDPLKHSVNDSSFKKNEEPSKESEELKINREKALLRKQQFQQRMSKTPPLKIESGDQLDDIPYDKYKNPLRQYFEGKITISLDIYDRDRFRVKGVSIPEDIIQTIDSFGGKLLNESNSWTVPLSNYYRFRAEIYRRSTAEINDIPRFVILLMQNPNSSMKTNYTKQYEKVPSLESLPYELKTKMYPFQRDGVRFVISKHGRALIGDEMGVGKTVQAIASAFLYFEEWPVLVICPASLKFNWRDEFMKWLPQLKRNHFFIVESGRKPPVDAKVWIISYTIATSQQTLMSAHNFKVIIADECHYLKSYTAQRTKAIIPILQASRRVILLSGTPMISRPAEIYNILTALRPDIFRSYFEFANRYCGPKKMLSHTDFSGISNAKELYSILNSCLMIRRLKSDVLSELPAKIRQKVEIPAEAQQCKAIRKIYSDVSTSKTNSFPLLEGNQFINQAYLLTCQAKIVGVCDYINYLLECECKFIVFAHHLEMMNAIQEKVEGGKVKFIRIDGKTQAEKRQDLVNEFQSNKDCKVAILSILAAGVGITLTAASLVVIAEMAWSPSVMVQAEDRAHRVGQTKSVNIHYLFGPATLDEYIWPKIQAKLSVISKALDNDCNPENYSLFNPECKLGFGDFDTEDLFKEIKHFNAFS</sequence>
<dbReference type="InterPro" id="IPR038718">
    <property type="entry name" value="SNF2-like_sf"/>
</dbReference>
<dbReference type="Proteomes" id="UP000187209">
    <property type="component" value="Unassembled WGS sequence"/>
</dbReference>
<dbReference type="InterPro" id="IPR001650">
    <property type="entry name" value="Helicase_C-like"/>
</dbReference>
<keyword evidence="1" id="KW-0378">Hydrolase</keyword>
<evidence type="ECO:0008006" key="8">
    <source>
        <dbReference type="Google" id="ProtNLM"/>
    </source>
</evidence>
<dbReference type="InterPro" id="IPR014001">
    <property type="entry name" value="Helicase_ATP-bd"/>
</dbReference>
<evidence type="ECO:0000256" key="2">
    <source>
        <dbReference type="SAM" id="MobiDB-lite"/>
    </source>
</evidence>
<dbReference type="InterPro" id="IPR049730">
    <property type="entry name" value="SNF2/RAD54-like_C"/>
</dbReference>
<dbReference type="SMART" id="SM00490">
    <property type="entry name" value="HELICc"/>
    <property type="match status" value="1"/>
</dbReference>
<dbReference type="GO" id="GO:0016787">
    <property type="term" value="F:hydrolase activity"/>
    <property type="evidence" value="ECO:0007669"/>
    <property type="project" value="UniProtKB-KW"/>
</dbReference>
<dbReference type="GO" id="GO:0031297">
    <property type="term" value="P:replication fork processing"/>
    <property type="evidence" value="ECO:0007669"/>
    <property type="project" value="TreeGrafter"/>
</dbReference>
<dbReference type="PANTHER" id="PTHR45766:SF6">
    <property type="entry name" value="SWI_SNF-RELATED MATRIX-ASSOCIATED ACTIN-DEPENDENT REGULATOR OF CHROMATIN SUBFAMILY A-LIKE PROTEIN 1"/>
    <property type="match status" value="1"/>
</dbReference>
<dbReference type="OrthoDB" id="309679at2759"/>
<dbReference type="Pfam" id="PF00271">
    <property type="entry name" value="Helicase_C"/>
    <property type="match status" value="1"/>
</dbReference>
<dbReference type="PROSITE" id="PS51192">
    <property type="entry name" value="HELICASE_ATP_BIND_1"/>
    <property type="match status" value="1"/>
</dbReference>
<dbReference type="SUPFAM" id="SSF52540">
    <property type="entry name" value="P-loop containing nucleoside triphosphate hydrolases"/>
    <property type="match status" value="2"/>
</dbReference>
<dbReference type="PANTHER" id="PTHR45766">
    <property type="entry name" value="DNA ANNEALING HELICASE AND ENDONUCLEASE ZRANB3 FAMILY MEMBER"/>
    <property type="match status" value="1"/>
</dbReference>
<evidence type="ECO:0000313" key="7">
    <source>
        <dbReference type="Proteomes" id="UP000187209"/>
    </source>
</evidence>
<gene>
    <name evidence="6" type="ORF">SteCoe_15873</name>
</gene>
<proteinExistence type="predicted"/>
<dbReference type="AlphaFoldDB" id="A0A1R2C2L5"/>
<evidence type="ECO:0000256" key="3">
    <source>
        <dbReference type="SAM" id="Phobius"/>
    </source>
</evidence>
<comment type="caution">
    <text evidence="6">The sequence shown here is derived from an EMBL/GenBank/DDBJ whole genome shotgun (WGS) entry which is preliminary data.</text>
</comment>
<dbReference type="CDD" id="cd18793">
    <property type="entry name" value="SF2_C_SNF"/>
    <property type="match status" value="1"/>
</dbReference>
<dbReference type="PROSITE" id="PS51194">
    <property type="entry name" value="HELICASE_CTER"/>
    <property type="match status" value="1"/>
</dbReference>
<evidence type="ECO:0000313" key="6">
    <source>
        <dbReference type="EMBL" id="OMJ83221.1"/>
    </source>
</evidence>
<dbReference type="GO" id="GO:0006281">
    <property type="term" value="P:DNA repair"/>
    <property type="evidence" value="ECO:0007669"/>
    <property type="project" value="TreeGrafter"/>
</dbReference>
<dbReference type="CDD" id="cd18010">
    <property type="entry name" value="DEXHc_HARP_SMARCAL1"/>
    <property type="match status" value="1"/>
</dbReference>
<organism evidence="6 7">
    <name type="scientific">Stentor coeruleus</name>
    <dbReference type="NCBI Taxonomy" id="5963"/>
    <lineage>
        <taxon>Eukaryota</taxon>
        <taxon>Sar</taxon>
        <taxon>Alveolata</taxon>
        <taxon>Ciliophora</taxon>
        <taxon>Postciliodesmatophora</taxon>
        <taxon>Heterotrichea</taxon>
        <taxon>Heterotrichida</taxon>
        <taxon>Stentoridae</taxon>
        <taxon>Stentor</taxon>
    </lineage>
</organism>
<accession>A0A1R2C2L5</accession>
<dbReference type="Gene3D" id="3.40.50.300">
    <property type="entry name" value="P-loop containing nucleotide triphosphate hydrolases"/>
    <property type="match status" value="1"/>
</dbReference>
<dbReference type="GO" id="GO:0043596">
    <property type="term" value="C:nuclear replication fork"/>
    <property type="evidence" value="ECO:0007669"/>
    <property type="project" value="TreeGrafter"/>
</dbReference>